<feature type="non-terminal residue" evidence="1">
    <location>
        <position position="171"/>
    </location>
</feature>
<gene>
    <name evidence="1" type="ORF">CSSPJE1EN1_LOCUS20838</name>
</gene>
<proteinExistence type="predicted"/>
<keyword evidence="2" id="KW-1185">Reference proteome</keyword>
<name>A0ABP0X8E0_9BRYO</name>
<feature type="non-terminal residue" evidence="1">
    <location>
        <position position="1"/>
    </location>
</feature>
<sequence>MEYSYLLDMADEWLDPYVKMVYAASWAVSVYPAYQQTWKLFNPILGETYEMENHNGVTFLAEQETTLFLQMLYNGWFKRQFTQELMLQYFDMMLDVAKKVHDYGQHADFIKDCKALDSTLDRASISWVQGTNSHTDRPSCTQLHGQRKCAKIAGNLLVDPGQVNNGNTDEL</sequence>
<dbReference type="EMBL" id="OZ020101">
    <property type="protein sequence ID" value="CAK9275360.1"/>
    <property type="molecule type" value="Genomic_DNA"/>
</dbReference>
<reference evidence="1" key="1">
    <citation type="submission" date="2024-02" db="EMBL/GenBank/DDBJ databases">
        <authorList>
            <consortium name="ELIXIR-Norway"/>
            <consortium name="Elixir Norway"/>
        </authorList>
    </citation>
    <scope>NUCLEOTIDE SEQUENCE</scope>
</reference>
<accession>A0ABP0X8E0</accession>
<dbReference type="PANTHER" id="PTHR10972">
    <property type="entry name" value="OXYSTEROL-BINDING PROTEIN-RELATED"/>
    <property type="match status" value="1"/>
</dbReference>
<dbReference type="Pfam" id="PF01237">
    <property type="entry name" value="Oxysterol_BP"/>
    <property type="match status" value="1"/>
</dbReference>
<evidence type="ECO:0000313" key="2">
    <source>
        <dbReference type="Proteomes" id="UP001497444"/>
    </source>
</evidence>
<protein>
    <submittedName>
        <fullName evidence="1">Uncharacterized protein</fullName>
    </submittedName>
</protein>
<dbReference type="InterPro" id="IPR037239">
    <property type="entry name" value="OSBP_sf"/>
</dbReference>
<organism evidence="1 2">
    <name type="scientific">Sphagnum jensenii</name>
    <dbReference type="NCBI Taxonomy" id="128206"/>
    <lineage>
        <taxon>Eukaryota</taxon>
        <taxon>Viridiplantae</taxon>
        <taxon>Streptophyta</taxon>
        <taxon>Embryophyta</taxon>
        <taxon>Bryophyta</taxon>
        <taxon>Sphagnophytina</taxon>
        <taxon>Sphagnopsida</taxon>
        <taxon>Sphagnales</taxon>
        <taxon>Sphagnaceae</taxon>
        <taxon>Sphagnum</taxon>
    </lineage>
</organism>
<dbReference type="SUPFAM" id="SSF144000">
    <property type="entry name" value="Oxysterol-binding protein-like"/>
    <property type="match status" value="1"/>
</dbReference>
<dbReference type="InterPro" id="IPR000648">
    <property type="entry name" value="Oxysterol-bd"/>
</dbReference>
<dbReference type="Proteomes" id="UP001497444">
    <property type="component" value="Chromosome 6"/>
</dbReference>
<dbReference type="PANTHER" id="PTHR10972:SF136">
    <property type="entry name" value="OXYSTEROL-BINDING PROTEIN 8"/>
    <property type="match status" value="1"/>
</dbReference>
<evidence type="ECO:0000313" key="1">
    <source>
        <dbReference type="EMBL" id="CAK9275360.1"/>
    </source>
</evidence>